<protein>
    <recommendedName>
        <fullName evidence="4">C-type lectin domain-containing protein</fullName>
    </recommendedName>
</protein>
<dbReference type="Pfam" id="PF00059">
    <property type="entry name" value="Lectin_C"/>
    <property type="match status" value="1"/>
</dbReference>
<dbReference type="InterPro" id="IPR050111">
    <property type="entry name" value="C-type_lectin/snaclec_domain"/>
</dbReference>
<reference evidence="5" key="1">
    <citation type="submission" date="2019-06" db="EMBL/GenBank/DDBJ databases">
        <authorList>
            <consortium name="Wellcome Sanger Institute Data Sharing"/>
        </authorList>
    </citation>
    <scope>NUCLEOTIDE SEQUENCE [LARGE SCALE GENOMIC DNA]</scope>
</reference>
<dbReference type="InterPro" id="IPR033989">
    <property type="entry name" value="CD209-like_CTLD"/>
</dbReference>
<keyword evidence="2" id="KW-1015">Disulfide bond</keyword>
<evidence type="ECO:0000256" key="1">
    <source>
        <dbReference type="ARBA" id="ARBA00022734"/>
    </source>
</evidence>
<dbReference type="GO" id="GO:0030246">
    <property type="term" value="F:carbohydrate binding"/>
    <property type="evidence" value="ECO:0007669"/>
    <property type="project" value="UniProtKB-KW"/>
</dbReference>
<keyword evidence="3" id="KW-0472">Membrane</keyword>
<dbReference type="Gene3D" id="3.10.100.10">
    <property type="entry name" value="Mannose-Binding Protein A, subunit A"/>
    <property type="match status" value="1"/>
</dbReference>
<dbReference type="PROSITE" id="PS50041">
    <property type="entry name" value="C_TYPE_LECTIN_2"/>
    <property type="match status" value="1"/>
</dbReference>
<keyword evidence="3" id="KW-1133">Transmembrane helix</keyword>
<accession>A0A673A6Q2</accession>
<dbReference type="CDD" id="cd03590">
    <property type="entry name" value="CLECT_DC-SIGN_like"/>
    <property type="match status" value="1"/>
</dbReference>
<feature type="domain" description="C-type lectin" evidence="4">
    <location>
        <begin position="131"/>
        <end position="243"/>
    </location>
</feature>
<keyword evidence="6" id="KW-1185">Reference proteome</keyword>
<evidence type="ECO:0000259" key="4">
    <source>
        <dbReference type="PROSITE" id="PS50041"/>
    </source>
</evidence>
<proteinExistence type="predicted"/>
<dbReference type="InterPro" id="IPR018378">
    <property type="entry name" value="C-type_lectin_CS"/>
</dbReference>
<sequence length="268" mass="31005">MCDSFTPVFETLMTYMFMLTYFVEYIILFWGESSDVNSVQRGQICLFASAADLSSTNANLRDLLPTLNKQIWNLTHDRDRLNATLTDMIQELERLRLKQEVSRGNNNHNVFFSPLVIKTLCAPCPEGWKLFNGSCYFFSTVTGSWETARNNCRNKSADLLIINTKEEKDFISGFNRRCWIGLSDREQEGTWTWVDGSPVTLSFWDTGEPNDALEFSGEDCAEMLLYSRWNDLNCNDDRPWICENNLWSCPHKRLQQPHSQTPPQVESC</sequence>
<dbReference type="InParanoid" id="A0A673A6Q2"/>
<dbReference type="PANTHER" id="PTHR22803">
    <property type="entry name" value="MANNOSE, PHOSPHOLIPASE, LECTIN RECEPTOR RELATED"/>
    <property type="match status" value="1"/>
</dbReference>
<evidence type="ECO:0000313" key="5">
    <source>
        <dbReference type="Ensembl" id="ENSSORP00005024956.1"/>
    </source>
</evidence>
<reference evidence="5" key="2">
    <citation type="submission" date="2025-08" db="UniProtKB">
        <authorList>
            <consortium name="Ensembl"/>
        </authorList>
    </citation>
    <scope>IDENTIFICATION</scope>
</reference>
<dbReference type="PROSITE" id="PS00615">
    <property type="entry name" value="C_TYPE_LECTIN_1"/>
    <property type="match status" value="1"/>
</dbReference>
<dbReference type="SMART" id="SM00034">
    <property type="entry name" value="CLECT"/>
    <property type="match status" value="1"/>
</dbReference>
<dbReference type="SUPFAM" id="SSF56436">
    <property type="entry name" value="C-type lectin-like"/>
    <property type="match status" value="1"/>
</dbReference>
<evidence type="ECO:0000313" key="6">
    <source>
        <dbReference type="Proteomes" id="UP000472271"/>
    </source>
</evidence>
<reference evidence="5" key="3">
    <citation type="submission" date="2025-09" db="UniProtKB">
        <authorList>
            <consortium name="Ensembl"/>
        </authorList>
    </citation>
    <scope>IDENTIFICATION</scope>
</reference>
<dbReference type="InterPro" id="IPR016186">
    <property type="entry name" value="C-type_lectin-like/link_sf"/>
</dbReference>
<dbReference type="InterPro" id="IPR016187">
    <property type="entry name" value="CTDL_fold"/>
</dbReference>
<dbReference type="Proteomes" id="UP000472271">
    <property type="component" value="Chromosome 16"/>
</dbReference>
<name>A0A673A6Q2_9TELE</name>
<evidence type="ECO:0000256" key="2">
    <source>
        <dbReference type="ARBA" id="ARBA00023157"/>
    </source>
</evidence>
<dbReference type="AlphaFoldDB" id="A0A673A6Q2"/>
<evidence type="ECO:0000256" key="3">
    <source>
        <dbReference type="SAM" id="Phobius"/>
    </source>
</evidence>
<dbReference type="InterPro" id="IPR001304">
    <property type="entry name" value="C-type_lectin-like"/>
</dbReference>
<feature type="transmembrane region" description="Helical" evidence="3">
    <location>
        <begin position="12"/>
        <end position="31"/>
    </location>
</feature>
<dbReference type="FunCoup" id="A0A673A6Q2">
    <property type="interactions" value="1"/>
</dbReference>
<keyword evidence="3" id="KW-0812">Transmembrane</keyword>
<keyword evidence="1" id="KW-0430">Lectin</keyword>
<dbReference type="Ensembl" id="ENSSORT00005025703.1">
    <property type="protein sequence ID" value="ENSSORP00005024956.1"/>
    <property type="gene ID" value="ENSSORG00005012023.1"/>
</dbReference>
<organism evidence="5 6">
    <name type="scientific">Sphaeramia orbicularis</name>
    <name type="common">orbiculate cardinalfish</name>
    <dbReference type="NCBI Taxonomy" id="375764"/>
    <lineage>
        <taxon>Eukaryota</taxon>
        <taxon>Metazoa</taxon>
        <taxon>Chordata</taxon>
        <taxon>Craniata</taxon>
        <taxon>Vertebrata</taxon>
        <taxon>Euteleostomi</taxon>
        <taxon>Actinopterygii</taxon>
        <taxon>Neopterygii</taxon>
        <taxon>Teleostei</taxon>
        <taxon>Neoteleostei</taxon>
        <taxon>Acanthomorphata</taxon>
        <taxon>Gobiaria</taxon>
        <taxon>Kurtiformes</taxon>
        <taxon>Apogonoidei</taxon>
        <taxon>Apogonidae</taxon>
        <taxon>Apogoninae</taxon>
        <taxon>Sphaeramia</taxon>
    </lineage>
</organism>